<proteinExistence type="inferred from homology"/>
<evidence type="ECO:0000256" key="12">
    <source>
        <dbReference type="ARBA" id="ARBA00023316"/>
    </source>
</evidence>
<evidence type="ECO:0000256" key="7">
    <source>
        <dbReference type="ARBA" id="ARBA00022840"/>
    </source>
</evidence>
<keyword evidence="11" id="KW-0464">Manganese</keyword>
<dbReference type="RefSeq" id="WP_187996260.1">
    <property type="nucleotide sequence ID" value="NZ_JACEXG010000002.1"/>
</dbReference>
<dbReference type="GO" id="GO:0016874">
    <property type="term" value="F:ligase activity"/>
    <property type="evidence" value="ECO:0007669"/>
    <property type="project" value="UniProtKB-KW"/>
</dbReference>
<evidence type="ECO:0000256" key="10">
    <source>
        <dbReference type="ARBA" id="ARBA00022984"/>
    </source>
</evidence>
<dbReference type="NCBIfam" id="NF002528">
    <property type="entry name" value="PRK01966.1-4"/>
    <property type="match status" value="1"/>
</dbReference>
<dbReference type="Gene3D" id="3.30.1490.20">
    <property type="entry name" value="ATP-grasp fold, A domain"/>
    <property type="match status" value="1"/>
</dbReference>
<keyword evidence="5" id="KW-0479">Metal-binding</keyword>
<comment type="subcellular location">
    <subcellularLocation>
        <location evidence="13">Cytoplasm</location>
    </subcellularLocation>
</comment>
<evidence type="ECO:0000256" key="3">
    <source>
        <dbReference type="ARBA" id="ARBA00010871"/>
    </source>
</evidence>
<evidence type="ECO:0000256" key="8">
    <source>
        <dbReference type="ARBA" id="ARBA00022842"/>
    </source>
</evidence>
<comment type="cofactor">
    <cofactor evidence="1">
        <name>Mn(2+)</name>
        <dbReference type="ChEBI" id="CHEBI:29035"/>
    </cofactor>
</comment>
<dbReference type="Gene3D" id="3.40.50.20">
    <property type="match status" value="1"/>
</dbReference>
<dbReference type="Pfam" id="PF07478">
    <property type="entry name" value="Dala_Dala_lig_C"/>
    <property type="match status" value="1"/>
</dbReference>
<evidence type="ECO:0000256" key="4">
    <source>
        <dbReference type="ARBA" id="ARBA00022598"/>
    </source>
</evidence>
<dbReference type="Gene3D" id="3.30.470.20">
    <property type="entry name" value="ATP-grasp fold, B domain"/>
    <property type="match status" value="1"/>
</dbReference>
<dbReference type="PIRSF" id="PIRSF039102">
    <property type="entry name" value="Ddl/VanB"/>
    <property type="match status" value="1"/>
</dbReference>
<keyword evidence="10 13" id="KW-0573">Peptidoglycan synthesis</keyword>
<dbReference type="PROSITE" id="PS50975">
    <property type="entry name" value="ATP_GRASP"/>
    <property type="match status" value="1"/>
</dbReference>
<dbReference type="Proteomes" id="UP000705983">
    <property type="component" value="Unassembled WGS sequence"/>
</dbReference>
<comment type="function">
    <text evidence="13">Cell wall formation.</text>
</comment>
<organism evidence="16 17">
    <name type="scientific">Flaviflexus equikiangi</name>
    <dbReference type="NCBI Taxonomy" id="2758573"/>
    <lineage>
        <taxon>Bacteria</taxon>
        <taxon>Bacillati</taxon>
        <taxon>Actinomycetota</taxon>
        <taxon>Actinomycetes</taxon>
        <taxon>Actinomycetales</taxon>
        <taxon>Actinomycetaceae</taxon>
        <taxon>Flaviflexus</taxon>
    </lineage>
</organism>
<comment type="caution">
    <text evidence="16">The sequence shown here is derived from an EMBL/GenBank/DDBJ whole genome shotgun (WGS) entry which is preliminary data.</text>
</comment>
<dbReference type="PANTHER" id="PTHR23132">
    <property type="entry name" value="D-ALANINE--D-ALANINE LIGASE"/>
    <property type="match status" value="1"/>
</dbReference>
<dbReference type="HAMAP" id="MF_00047">
    <property type="entry name" value="Dala_Dala_lig"/>
    <property type="match status" value="1"/>
</dbReference>
<evidence type="ECO:0000313" key="16">
    <source>
        <dbReference type="EMBL" id="MBM9432867.1"/>
    </source>
</evidence>
<comment type="pathway">
    <text evidence="13">Cell wall biogenesis; peptidoglycan biosynthesis.</text>
</comment>
<keyword evidence="13" id="KW-0963">Cytoplasm</keyword>
<evidence type="ECO:0000256" key="1">
    <source>
        <dbReference type="ARBA" id="ARBA00001936"/>
    </source>
</evidence>
<keyword evidence="7 14" id="KW-0067">ATP-binding</keyword>
<comment type="similarity">
    <text evidence="3 13">Belongs to the D-alanine--D-alanine ligase family.</text>
</comment>
<keyword evidence="9 13" id="KW-0133">Cell shape</keyword>
<keyword evidence="4 13" id="KW-0436">Ligase</keyword>
<gene>
    <name evidence="13" type="primary">ddl</name>
    <name evidence="16" type="ORF">JVW63_04015</name>
</gene>
<dbReference type="InterPro" id="IPR011761">
    <property type="entry name" value="ATP-grasp"/>
</dbReference>
<dbReference type="InterPro" id="IPR011127">
    <property type="entry name" value="Dala_Dala_lig_N"/>
</dbReference>
<evidence type="ECO:0000256" key="11">
    <source>
        <dbReference type="ARBA" id="ARBA00023211"/>
    </source>
</evidence>
<name>A0ABS2TE08_9ACTO</name>
<dbReference type="PANTHER" id="PTHR23132:SF25">
    <property type="entry name" value="D-ALANINE--D-ALANINE LIGASE A"/>
    <property type="match status" value="1"/>
</dbReference>
<keyword evidence="17" id="KW-1185">Reference proteome</keyword>
<keyword evidence="12 13" id="KW-0961">Cell wall biogenesis/degradation</keyword>
<dbReference type="EMBL" id="JAFFJS010000002">
    <property type="protein sequence ID" value="MBM9432867.1"/>
    <property type="molecule type" value="Genomic_DNA"/>
</dbReference>
<dbReference type="InterPro" id="IPR005905">
    <property type="entry name" value="D_ala_D_ala"/>
</dbReference>
<sequence>MKNGSKTRVALVYGGRSGEHPVSCMTAGSVMAAIDRERYEIIPIGIRKDGSWVTGIIDPERLGTGTAEVGPGTPVTVSYGDGRMYAGDIDLEIDVVFPLLHGPFGEDGTIQGLFEMAGMKYVGSGVFASAAVMDKHYTKIILQAAGLPVGPWVLVTAAGWQNRRDALIEQISALKMPLFVKPTRAGSSLGITRIESLDDLDAAIRGAQRHDPKVIVEQGLSGREVECAVLGGFGTDTAKASTVGEIILADGPAEFYDFDSKYVETDDLVLQIPADIPHADVEKLQAMAVDAFNAMDCEGMARVDFFYDNGRATINEINTIPGFTPYSMYPLLWQKSGMTYAELIETLLTLACERETGLR</sequence>
<comment type="cofactor">
    <cofactor evidence="2">
        <name>Mg(2+)</name>
        <dbReference type="ChEBI" id="CHEBI:18420"/>
    </cofactor>
</comment>
<accession>A0ABS2TE08</accession>
<keyword evidence="8" id="KW-0460">Magnesium</keyword>
<evidence type="ECO:0000256" key="13">
    <source>
        <dbReference type="HAMAP-Rule" id="MF_00047"/>
    </source>
</evidence>
<evidence type="ECO:0000256" key="5">
    <source>
        <dbReference type="ARBA" id="ARBA00022723"/>
    </source>
</evidence>
<comment type="catalytic activity">
    <reaction evidence="13">
        <text>2 D-alanine + ATP = D-alanyl-D-alanine + ADP + phosphate + H(+)</text>
        <dbReference type="Rhea" id="RHEA:11224"/>
        <dbReference type="ChEBI" id="CHEBI:15378"/>
        <dbReference type="ChEBI" id="CHEBI:30616"/>
        <dbReference type="ChEBI" id="CHEBI:43474"/>
        <dbReference type="ChEBI" id="CHEBI:57416"/>
        <dbReference type="ChEBI" id="CHEBI:57822"/>
        <dbReference type="ChEBI" id="CHEBI:456216"/>
        <dbReference type="EC" id="6.3.2.4"/>
    </reaction>
</comment>
<evidence type="ECO:0000259" key="15">
    <source>
        <dbReference type="PROSITE" id="PS50975"/>
    </source>
</evidence>
<dbReference type="SUPFAM" id="SSF52440">
    <property type="entry name" value="PreATP-grasp domain"/>
    <property type="match status" value="1"/>
</dbReference>
<protein>
    <recommendedName>
        <fullName evidence="13">D-alanine--D-alanine ligase</fullName>
        <ecNumber evidence="13">6.3.2.4</ecNumber>
    </recommendedName>
    <alternativeName>
        <fullName evidence="13">D-Ala-D-Ala ligase</fullName>
    </alternativeName>
    <alternativeName>
        <fullName evidence="13">D-alanylalanine synthetase</fullName>
    </alternativeName>
</protein>
<feature type="domain" description="ATP-grasp" evidence="15">
    <location>
        <begin position="139"/>
        <end position="349"/>
    </location>
</feature>
<dbReference type="PROSITE" id="PS00844">
    <property type="entry name" value="DALA_DALA_LIGASE_2"/>
    <property type="match status" value="1"/>
</dbReference>
<evidence type="ECO:0000256" key="6">
    <source>
        <dbReference type="ARBA" id="ARBA00022741"/>
    </source>
</evidence>
<evidence type="ECO:0000256" key="14">
    <source>
        <dbReference type="PROSITE-ProRule" id="PRU00409"/>
    </source>
</evidence>
<evidence type="ECO:0000256" key="2">
    <source>
        <dbReference type="ARBA" id="ARBA00001946"/>
    </source>
</evidence>
<evidence type="ECO:0000313" key="17">
    <source>
        <dbReference type="Proteomes" id="UP000705983"/>
    </source>
</evidence>
<dbReference type="PROSITE" id="PS00843">
    <property type="entry name" value="DALA_DALA_LIGASE_1"/>
    <property type="match status" value="1"/>
</dbReference>
<dbReference type="InterPro" id="IPR013815">
    <property type="entry name" value="ATP_grasp_subdomain_1"/>
</dbReference>
<dbReference type="Pfam" id="PF01820">
    <property type="entry name" value="Dala_Dala_lig_N"/>
    <property type="match status" value="1"/>
</dbReference>
<dbReference type="NCBIfam" id="TIGR01205">
    <property type="entry name" value="D_ala_D_alaTIGR"/>
    <property type="match status" value="1"/>
</dbReference>
<dbReference type="EC" id="6.3.2.4" evidence="13"/>
<reference evidence="17" key="1">
    <citation type="submission" date="2021-02" db="EMBL/GenBank/DDBJ databases">
        <title>Leucobacter sp. CX169.</title>
        <authorList>
            <person name="Cheng Y."/>
        </authorList>
    </citation>
    <scope>NUCLEOTIDE SEQUENCE [LARGE SCALE GENOMIC DNA]</scope>
    <source>
        <strain evidence="17">JY899</strain>
    </source>
</reference>
<dbReference type="InterPro" id="IPR011095">
    <property type="entry name" value="Dala_Dala_lig_C"/>
</dbReference>
<dbReference type="InterPro" id="IPR016185">
    <property type="entry name" value="PreATP-grasp_dom_sf"/>
</dbReference>
<dbReference type="SUPFAM" id="SSF56059">
    <property type="entry name" value="Glutathione synthetase ATP-binding domain-like"/>
    <property type="match status" value="1"/>
</dbReference>
<evidence type="ECO:0000256" key="9">
    <source>
        <dbReference type="ARBA" id="ARBA00022960"/>
    </source>
</evidence>
<keyword evidence="6 14" id="KW-0547">Nucleotide-binding</keyword>
<dbReference type="InterPro" id="IPR000291">
    <property type="entry name" value="D-Ala_lig_Van_CS"/>
</dbReference>